<dbReference type="InterPro" id="IPR029064">
    <property type="entry name" value="Ribosomal_eL30-like_sf"/>
</dbReference>
<dbReference type="FunCoup" id="A0A6J2XRF0">
    <property type="interactions" value="37"/>
</dbReference>
<reference evidence="6" key="1">
    <citation type="submission" date="2025-08" db="UniProtKB">
        <authorList>
            <consortium name="RefSeq"/>
        </authorList>
    </citation>
    <scope>IDENTIFICATION</scope>
    <source>
        <tissue evidence="6">Gonads</tissue>
    </source>
</reference>
<feature type="domain" description="tRNA/rRNA methyltransferase SpoU type" evidence="4">
    <location>
        <begin position="227"/>
        <end position="383"/>
    </location>
</feature>
<sequence>MLFIKKSTNMANLLKNRVVQQLQHVRCLPRWQQRTTRVTAAEDYAKSTDSITLSEPVSEDKDFNQNTEQSLQKTSAKGEKSTQEPLSTISHLKGIQKKSVEGLSVSFDKDGNVVYTKMGNNDIRISRLMALAKSSNMKEKKKLMLLEGKILIREALQSGCNLQYLLFSRLKEVECLKNFLPCKDVQIYKLPYKEIQSWSDLTMCPGIMGIFQIPDTESYKPIDPLPITVICDNVREPSNLGSILRICSGVGCENLILTKGCVNAWNTKVLRTGSGAHFKLHIVNKTNWSDIIAALPDNYSLFIADNNVERLSGGTDKSIPVLPYYSVNFKMSKHIVLILGGETHGISPESYALAEEKKGIRLNIPLHNDLDSLNTSIALGIIIFEVKRQLSNLHTDNLHYDIRDICTNNL</sequence>
<dbReference type="InterPro" id="IPR001537">
    <property type="entry name" value="SpoU_MeTrfase"/>
</dbReference>
<proteinExistence type="predicted"/>
<dbReference type="CDD" id="cd18106">
    <property type="entry name" value="SpoU-like_RNMTL1"/>
    <property type="match status" value="1"/>
</dbReference>
<dbReference type="GeneID" id="115880543"/>
<accession>A0A6J2XRF0</accession>
<evidence type="ECO:0000256" key="2">
    <source>
        <dbReference type="ARBA" id="ARBA00022679"/>
    </source>
</evidence>
<dbReference type="GO" id="GO:0032259">
    <property type="term" value="P:methylation"/>
    <property type="evidence" value="ECO:0007669"/>
    <property type="project" value="UniProtKB-KW"/>
</dbReference>
<dbReference type="Gene3D" id="3.40.1280.10">
    <property type="match status" value="1"/>
</dbReference>
<keyword evidence="1 6" id="KW-0489">Methyltransferase</keyword>
<dbReference type="RefSeq" id="XP_030753631.1">
    <property type="nucleotide sequence ID" value="XM_030897771.1"/>
</dbReference>
<dbReference type="SUPFAM" id="SSF75217">
    <property type="entry name" value="alpha/beta knot"/>
    <property type="match status" value="1"/>
</dbReference>
<dbReference type="Proteomes" id="UP000504635">
    <property type="component" value="Unplaced"/>
</dbReference>
<dbReference type="InterPro" id="IPR029028">
    <property type="entry name" value="Alpha/beta_knot_MTases"/>
</dbReference>
<organism evidence="5 6">
    <name type="scientific">Sitophilus oryzae</name>
    <name type="common">Rice weevil</name>
    <name type="synonym">Curculio oryzae</name>
    <dbReference type="NCBI Taxonomy" id="7048"/>
    <lineage>
        <taxon>Eukaryota</taxon>
        <taxon>Metazoa</taxon>
        <taxon>Ecdysozoa</taxon>
        <taxon>Arthropoda</taxon>
        <taxon>Hexapoda</taxon>
        <taxon>Insecta</taxon>
        <taxon>Pterygota</taxon>
        <taxon>Neoptera</taxon>
        <taxon>Endopterygota</taxon>
        <taxon>Coleoptera</taxon>
        <taxon>Polyphaga</taxon>
        <taxon>Cucujiformia</taxon>
        <taxon>Curculionidae</taxon>
        <taxon>Dryophthorinae</taxon>
        <taxon>Sitophilus</taxon>
    </lineage>
</organism>
<feature type="region of interest" description="Disordered" evidence="3">
    <location>
        <begin position="49"/>
        <end position="87"/>
    </location>
</feature>
<dbReference type="InParanoid" id="A0A6J2XRF0"/>
<name>A0A6J2XRF0_SITOR</name>
<evidence type="ECO:0000256" key="1">
    <source>
        <dbReference type="ARBA" id="ARBA00022603"/>
    </source>
</evidence>
<dbReference type="OrthoDB" id="270651at2759"/>
<feature type="compositionally biased region" description="Polar residues" evidence="3">
    <location>
        <begin position="64"/>
        <end position="75"/>
    </location>
</feature>
<dbReference type="AlphaFoldDB" id="A0A6J2XRF0"/>
<dbReference type="GO" id="GO:0006396">
    <property type="term" value="P:RNA processing"/>
    <property type="evidence" value="ECO:0007669"/>
    <property type="project" value="InterPro"/>
</dbReference>
<protein>
    <submittedName>
        <fullName evidence="6">rRNA methyltransferase 3, mitochondrial</fullName>
    </submittedName>
</protein>
<dbReference type="PANTHER" id="PTHR43191:SF2">
    <property type="entry name" value="RRNA METHYLTRANSFERASE 3, MITOCHONDRIAL"/>
    <property type="match status" value="1"/>
</dbReference>
<dbReference type="InterPro" id="IPR029026">
    <property type="entry name" value="tRNA_m1G_MTases_N"/>
</dbReference>
<evidence type="ECO:0000313" key="6">
    <source>
        <dbReference type="RefSeq" id="XP_030753631.1"/>
    </source>
</evidence>
<evidence type="ECO:0000313" key="5">
    <source>
        <dbReference type="Proteomes" id="UP000504635"/>
    </source>
</evidence>
<keyword evidence="5" id="KW-1185">Reference proteome</keyword>
<evidence type="ECO:0000259" key="4">
    <source>
        <dbReference type="Pfam" id="PF00588"/>
    </source>
</evidence>
<dbReference type="InterPro" id="IPR051259">
    <property type="entry name" value="rRNA_Methyltransferase"/>
</dbReference>
<dbReference type="Pfam" id="PF00588">
    <property type="entry name" value="SpoU_methylase"/>
    <property type="match status" value="1"/>
</dbReference>
<dbReference type="SUPFAM" id="SSF55315">
    <property type="entry name" value="L30e-like"/>
    <property type="match status" value="1"/>
</dbReference>
<dbReference type="GO" id="GO:0008173">
    <property type="term" value="F:RNA methyltransferase activity"/>
    <property type="evidence" value="ECO:0007669"/>
    <property type="project" value="InterPro"/>
</dbReference>
<gene>
    <name evidence="6" type="primary">LOC115880543</name>
</gene>
<keyword evidence="2" id="KW-0808">Transferase</keyword>
<dbReference type="GO" id="GO:0003723">
    <property type="term" value="F:RNA binding"/>
    <property type="evidence" value="ECO:0007669"/>
    <property type="project" value="InterPro"/>
</dbReference>
<evidence type="ECO:0000256" key="3">
    <source>
        <dbReference type="SAM" id="MobiDB-lite"/>
    </source>
</evidence>
<dbReference type="KEGG" id="soy:115880543"/>
<dbReference type="PANTHER" id="PTHR43191">
    <property type="entry name" value="RRNA METHYLTRANSFERASE 3"/>
    <property type="match status" value="1"/>
</dbReference>
<dbReference type="Gene3D" id="3.30.1330.30">
    <property type="match status" value="1"/>
</dbReference>